<keyword evidence="5" id="KW-0539">Nucleus</keyword>
<feature type="region of interest" description="Disordered" evidence="7">
    <location>
        <begin position="350"/>
        <end position="388"/>
    </location>
</feature>
<dbReference type="PANTHER" id="PTHR15081:SF1">
    <property type="entry name" value="NUCLEAR AUTOANTIGENIC SPERM PROTEIN"/>
    <property type="match status" value="1"/>
</dbReference>
<dbReference type="EMBL" id="JANBOJ010000218">
    <property type="protein sequence ID" value="KAJ1720866.1"/>
    <property type="molecule type" value="Genomic_DNA"/>
</dbReference>
<evidence type="ECO:0000256" key="5">
    <source>
        <dbReference type="ARBA" id="ARBA00023242"/>
    </source>
</evidence>
<feature type="compositionally biased region" description="Basic and acidic residues" evidence="7">
    <location>
        <begin position="370"/>
        <end position="388"/>
    </location>
</feature>
<dbReference type="SUPFAM" id="SSF48452">
    <property type="entry name" value="TPR-like"/>
    <property type="match status" value="1"/>
</dbReference>
<dbReference type="GO" id="GO:0005654">
    <property type="term" value="C:nucleoplasm"/>
    <property type="evidence" value="ECO:0007669"/>
    <property type="project" value="TreeGrafter"/>
</dbReference>
<sequence length="388" mass="42297">MTTSSDVSPTAIADLLEQGTRAFALSDWDAAIEHFGQMAELTETSVGPDSPAYAEALVMYGRALLQHAIEQNALMAQKTLADAALGIAPQESGDQGGSGVQEDDDDATAAATLQKKSKITFEGEPDFRHLEQEDQEQAGKGKGKGKEADTEAEDDGEDDDEEADGEAEDVDDFAAAWDILDLARVIQARASDRRSQMKYAETLMLLGDVSMESENFAQALTDYTEALHVKEQFLEDDSRELAEIYYKVALASEYSQDTARALDLMKDVERILTNRINGLPDDKVSTDERVSLEEVLGDVRGKIEEWKLPRVDVGLADVLGGAEERALAERAREVFAKALEDGTINDISGLVKSKKTKRRDSDVGGQDVAVQEKDEGASDLAKKQKIDE</sequence>
<evidence type="ECO:0000256" key="1">
    <source>
        <dbReference type="ARBA" id="ARBA00004123"/>
    </source>
</evidence>
<dbReference type="InterPro" id="IPR051730">
    <property type="entry name" value="NASP-like"/>
</dbReference>
<organism evidence="9 10">
    <name type="scientific">Coemansia erecta</name>
    <dbReference type="NCBI Taxonomy" id="147472"/>
    <lineage>
        <taxon>Eukaryota</taxon>
        <taxon>Fungi</taxon>
        <taxon>Fungi incertae sedis</taxon>
        <taxon>Zoopagomycota</taxon>
        <taxon>Kickxellomycotina</taxon>
        <taxon>Kickxellomycetes</taxon>
        <taxon>Kickxellales</taxon>
        <taxon>Kickxellaceae</taxon>
        <taxon>Coemansia</taxon>
    </lineage>
</organism>
<protein>
    <recommendedName>
        <fullName evidence="8">Tetratricopeptide SHNi-TPR domain-containing protein</fullName>
    </recommendedName>
</protein>
<proteinExistence type="inferred from homology"/>
<gene>
    <name evidence="9" type="ORF">LPJ53_004538</name>
</gene>
<feature type="compositionally biased region" description="Acidic residues" evidence="7">
    <location>
        <begin position="150"/>
        <end position="169"/>
    </location>
</feature>
<feature type="domain" description="Tetratricopeptide SHNi-TPR" evidence="8">
    <location>
        <begin position="200"/>
        <end position="235"/>
    </location>
</feature>
<comment type="similarity">
    <text evidence="2">Belongs to the NASP family.</text>
</comment>
<feature type="repeat" description="TPR" evidence="6">
    <location>
        <begin position="200"/>
        <end position="233"/>
    </location>
</feature>
<evidence type="ECO:0000256" key="3">
    <source>
        <dbReference type="ARBA" id="ARBA00022737"/>
    </source>
</evidence>
<dbReference type="PROSITE" id="PS50005">
    <property type="entry name" value="TPR"/>
    <property type="match status" value="1"/>
</dbReference>
<feature type="compositionally biased region" description="Basic and acidic residues" evidence="7">
    <location>
        <begin position="119"/>
        <end position="132"/>
    </location>
</feature>
<evidence type="ECO:0000256" key="6">
    <source>
        <dbReference type="PROSITE-ProRule" id="PRU00339"/>
    </source>
</evidence>
<dbReference type="Gene3D" id="1.25.40.10">
    <property type="entry name" value="Tetratricopeptide repeat domain"/>
    <property type="match status" value="1"/>
</dbReference>
<dbReference type="GO" id="GO:0034080">
    <property type="term" value="P:CENP-A containing chromatin assembly"/>
    <property type="evidence" value="ECO:0007669"/>
    <property type="project" value="TreeGrafter"/>
</dbReference>
<dbReference type="GO" id="GO:0006335">
    <property type="term" value="P:DNA replication-dependent chromatin assembly"/>
    <property type="evidence" value="ECO:0007669"/>
    <property type="project" value="TreeGrafter"/>
</dbReference>
<name>A0A9W8CQS8_9FUNG</name>
<dbReference type="InterPro" id="IPR019734">
    <property type="entry name" value="TPR_rpt"/>
</dbReference>
<evidence type="ECO:0000256" key="7">
    <source>
        <dbReference type="SAM" id="MobiDB-lite"/>
    </source>
</evidence>
<evidence type="ECO:0000313" key="10">
    <source>
        <dbReference type="Proteomes" id="UP001149813"/>
    </source>
</evidence>
<keyword evidence="3" id="KW-0677">Repeat</keyword>
<evidence type="ECO:0000256" key="4">
    <source>
        <dbReference type="ARBA" id="ARBA00022803"/>
    </source>
</evidence>
<dbReference type="Pfam" id="PF10516">
    <property type="entry name" value="SHNi-TPR"/>
    <property type="match status" value="1"/>
</dbReference>
<dbReference type="AlphaFoldDB" id="A0A9W8CQS8"/>
<dbReference type="PANTHER" id="PTHR15081">
    <property type="entry name" value="NUCLEAR AUTOANTIGENIC SPERM PROTEIN NASP -RELATED"/>
    <property type="match status" value="1"/>
</dbReference>
<keyword evidence="4 6" id="KW-0802">TPR repeat</keyword>
<evidence type="ECO:0000259" key="8">
    <source>
        <dbReference type="Pfam" id="PF10516"/>
    </source>
</evidence>
<feature type="region of interest" description="Disordered" evidence="7">
    <location>
        <begin position="88"/>
        <end position="169"/>
    </location>
</feature>
<dbReference type="InterPro" id="IPR019544">
    <property type="entry name" value="Tetratricopeptide_SHNi-TPR_dom"/>
</dbReference>
<dbReference type="GO" id="GO:0042393">
    <property type="term" value="F:histone binding"/>
    <property type="evidence" value="ECO:0007669"/>
    <property type="project" value="TreeGrafter"/>
</dbReference>
<evidence type="ECO:0000313" key="9">
    <source>
        <dbReference type="EMBL" id="KAJ1720866.1"/>
    </source>
</evidence>
<accession>A0A9W8CQS8</accession>
<dbReference type="OrthoDB" id="5587616at2759"/>
<comment type="subcellular location">
    <subcellularLocation>
        <location evidence="1">Nucleus</location>
    </subcellularLocation>
</comment>
<comment type="caution">
    <text evidence="9">The sequence shown here is derived from an EMBL/GenBank/DDBJ whole genome shotgun (WGS) entry which is preliminary data.</text>
</comment>
<dbReference type="Proteomes" id="UP001149813">
    <property type="component" value="Unassembled WGS sequence"/>
</dbReference>
<dbReference type="InterPro" id="IPR011990">
    <property type="entry name" value="TPR-like_helical_dom_sf"/>
</dbReference>
<keyword evidence="10" id="KW-1185">Reference proteome</keyword>
<evidence type="ECO:0000256" key="2">
    <source>
        <dbReference type="ARBA" id="ARBA00008402"/>
    </source>
</evidence>
<reference evidence="9" key="1">
    <citation type="submission" date="2022-07" db="EMBL/GenBank/DDBJ databases">
        <title>Phylogenomic reconstructions and comparative analyses of Kickxellomycotina fungi.</title>
        <authorList>
            <person name="Reynolds N.K."/>
            <person name="Stajich J.E."/>
            <person name="Barry K."/>
            <person name="Grigoriev I.V."/>
            <person name="Crous P."/>
            <person name="Smith M.E."/>
        </authorList>
    </citation>
    <scope>NUCLEOTIDE SEQUENCE</scope>
    <source>
        <strain evidence="9">NBRC 32514</strain>
    </source>
</reference>